<keyword evidence="2 5" id="KW-0547">Nucleotide-binding</keyword>
<reference evidence="6 7" key="1">
    <citation type="submission" date="2020-07" db="EMBL/GenBank/DDBJ databases">
        <title>Sequencing the genomes of 1000 actinobacteria strains.</title>
        <authorList>
            <person name="Klenk H.-P."/>
        </authorList>
    </citation>
    <scope>NUCLEOTIDE SEQUENCE [LARGE SCALE GENOMIC DNA]</scope>
    <source>
        <strain evidence="6 7">DSM 104001</strain>
    </source>
</reference>
<dbReference type="RefSeq" id="WP_179719505.1">
    <property type="nucleotide sequence ID" value="NZ_JACBZT010000001.1"/>
</dbReference>
<dbReference type="HAMAP" id="MF_01609">
    <property type="entry name" value="Glu_cys_ligase_2"/>
    <property type="match status" value="1"/>
</dbReference>
<dbReference type="InterPro" id="IPR050141">
    <property type="entry name" value="GCL_type2/YbdK_subfam"/>
</dbReference>
<dbReference type="SUPFAM" id="SSF55931">
    <property type="entry name" value="Glutamine synthetase/guanido kinase"/>
    <property type="match status" value="1"/>
</dbReference>
<dbReference type="EMBL" id="JACBZT010000001">
    <property type="protein sequence ID" value="NYJ07563.1"/>
    <property type="molecule type" value="Genomic_DNA"/>
</dbReference>
<dbReference type="PANTHER" id="PTHR36510">
    <property type="entry name" value="GLUTAMATE--CYSTEINE LIGASE 2-RELATED"/>
    <property type="match status" value="1"/>
</dbReference>
<dbReference type="EC" id="6.3.2.2" evidence="5"/>
<dbReference type="Pfam" id="PF04107">
    <property type="entry name" value="GCS2"/>
    <property type="match status" value="1"/>
</dbReference>
<evidence type="ECO:0000256" key="1">
    <source>
        <dbReference type="ARBA" id="ARBA00022598"/>
    </source>
</evidence>
<keyword evidence="7" id="KW-1185">Reference proteome</keyword>
<accession>A0A853CNK2</accession>
<dbReference type="InterPro" id="IPR006336">
    <property type="entry name" value="GCS2"/>
</dbReference>
<name>A0A853CNK2_9ACTN</name>
<comment type="caution">
    <text evidence="6">The sequence shown here is derived from an EMBL/GenBank/DDBJ whole genome shotgun (WGS) entry which is preliminary data.</text>
</comment>
<evidence type="ECO:0000256" key="3">
    <source>
        <dbReference type="ARBA" id="ARBA00022840"/>
    </source>
</evidence>
<comment type="similarity">
    <text evidence="5">Belongs to the glutamate--cysteine ligase type 2 family. YbdK subfamily.</text>
</comment>
<dbReference type="GO" id="GO:0042398">
    <property type="term" value="P:modified amino acid biosynthetic process"/>
    <property type="evidence" value="ECO:0007669"/>
    <property type="project" value="InterPro"/>
</dbReference>
<dbReference type="PANTHER" id="PTHR36510:SF1">
    <property type="entry name" value="GLUTAMATE--CYSTEINE LIGASE 2-RELATED"/>
    <property type="match status" value="1"/>
</dbReference>
<dbReference type="AlphaFoldDB" id="A0A853CNK2"/>
<comment type="function">
    <text evidence="5">ATP-dependent carboxylate-amine ligase which exhibits weak glutamate--cysteine ligase activity.</text>
</comment>
<evidence type="ECO:0000256" key="4">
    <source>
        <dbReference type="ARBA" id="ARBA00048819"/>
    </source>
</evidence>
<gene>
    <name evidence="6" type="ORF">GGQ55_003841</name>
</gene>
<keyword evidence="1 5" id="KW-0436">Ligase</keyword>
<evidence type="ECO:0000256" key="5">
    <source>
        <dbReference type="HAMAP-Rule" id="MF_01609"/>
    </source>
</evidence>
<keyword evidence="3 5" id="KW-0067">ATP-binding</keyword>
<dbReference type="Gene3D" id="3.30.590.20">
    <property type="match status" value="1"/>
</dbReference>
<dbReference type="NCBIfam" id="TIGR02050">
    <property type="entry name" value="gshA_cyan_rel"/>
    <property type="match status" value="1"/>
</dbReference>
<evidence type="ECO:0000256" key="2">
    <source>
        <dbReference type="ARBA" id="ARBA00022741"/>
    </source>
</evidence>
<dbReference type="InterPro" id="IPR011793">
    <property type="entry name" value="YbdK"/>
</dbReference>
<evidence type="ECO:0000313" key="6">
    <source>
        <dbReference type="EMBL" id="NYJ07563.1"/>
    </source>
</evidence>
<protein>
    <recommendedName>
        <fullName evidence="5">Putative glutamate--cysteine ligase 2</fullName>
        <ecNumber evidence="5">6.3.2.2</ecNumber>
    </recommendedName>
    <alternativeName>
        <fullName evidence="5">Gamma-glutamylcysteine synthetase 2</fullName>
        <shortName evidence="5">GCS 2</shortName>
        <shortName evidence="5">Gamma-GCS 2</shortName>
    </alternativeName>
</protein>
<sequence length="381" mass="40478">MTAVPRLVVGDLPVRDGDVPTVGVEEEFLLLRPDGRTALVAPDVLAGLRPEVRAQSEFARCQVETTTGVCTELGTVARELAAARRTLAAAAADRGAFLVASGTPPFDAPGLSELTDDPRYRLLVATVPGVTGEEITCAAHVHVAVPSRDLGVAVLGRLRPWLPVLLAMHGNSPLWRGQDTGWASHRFVVQRRWPSFVPPPRCADAGEYDRRIDDLVENRAALDGRGVYFWARLSPRYPTLEIRISDVCLTVEDAVLLTGLCRAAVMTAIADELAGRPVVDLPEPALLAAGSAAARSGPAALVPVPGRDAFAPAAEALDELLSAAAPALEASGDRELLGRLLAGSRSRPSGAERQRALWRLGDRPRLVRTLAALTAGGDPRR</sequence>
<evidence type="ECO:0000313" key="7">
    <source>
        <dbReference type="Proteomes" id="UP000541969"/>
    </source>
</evidence>
<organism evidence="6 7">
    <name type="scientific">Petropleomorpha daqingensis</name>
    <dbReference type="NCBI Taxonomy" id="2026353"/>
    <lineage>
        <taxon>Bacteria</taxon>
        <taxon>Bacillati</taxon>
        <taxon>Actinomycetota</taxon>
        <taxon>Actinomycetes</taxon>
        <taxon>Geodermatophilales</taxon>
        <taxon>Geodermatophilaceae</taxon>
        <taxon>Petropleomorpha</taxon>
    </lineage>
</organism>
<dbReference type="Proteomes" id="UP000541969">
    <property type="component" value="Unassembled WGS sequence"/>
</dbReference>
<dbReference type="GO" id="GO:0005524">
    <property type="term" value="F:ATP binding"/>
    <property type="evidence" value="ECO:0007669"/>
    <property type="project" value="UniProtKB-KW"/>
</dbReference>
<dbReference type="InterPro" id="IPR014746">
    <property type="entry name" value="Gln_synth/guanido_kin_cat_dom"/>
</dbReference>
<dbReference type="GO" id="GO:0004357">
    <property type="term" value="F:glutamate-cysteine ligase activity"/>
    <property type="evidence" value="ECO:0007669"/>
    <property type="project" value="UniProtKB-EC"/>
</dbReference>
<comment type="catalytic activity">
    <reaction evidence="4 5">
        <text>L-cysteine + L-glutamate + ATP = gamma-L-glutamyl-L-cysteine + ADP + phosphate + H(+)</text>
        <dbReference type="Rhea" id="RHEA:13285"/>
        <dbReference type="ChEBI" id="CHEBI:15378"/>
        <dbReference type="ChEBI" id="CHEBI:29985"/>
        <dbReference type="ChEBI" id="CHEBI:30616"/>
        <dbReference type="ChEBI" id="CHEBI:35235"/>
        <dbReference type="ChEBI" id="CHEBI:43474"/>
        <dbReference type="ChEBI" id="CHEBI:58173"/>
        <dbReference type="ChEBI" id="CHEBI:456216"/>
        <dbReference type="EC" id="6.3.2.2"/>
    </reaction>
</comment>
<proteinExistence type="inferred from homology"/>